<keyword evidence="3" id="KW-0677">Repeat</keyword>
<dbReference type="PATRIC" id="fig|1423759.3.peg.1294"/>
<dbReference type="RefSeq" id="WP_057870038.1">
    <property type="nucleotide sequence ID" value="NZ_AZDX01000034.1"/>
</dbReference>
<dbReference type="GO" id="GO:0008870">
    <property type="term" value="F:galactoside O-acetyltransferase activity"/>
    <property type="evidence" value="ECO:0007669"/>
    <property type="project" value="TreeGrafter"/>
</dbReference>
<dbReference type="GeneID" id="98310003"/>
<dbReference type="Gene3D" id="2.160.10.10">
    <property type="entry name" value="Hexapeptide repeat proteins"/>
    <property type="match status" value="1"/>
</dbReference>
<dbReference type="OrthoDB" id="9812571at2"/>
<reference evidence="6 7" key="1">
    <citation type="journal article" date="2015" name="Genome Announc.">
        <title>Expanding the biotechnology potential of lactobacilli through comparative genomics of 213 strains and associated genera.</title>
        <authorList>
            <person name="Sun Z."/>
            <person name="Harris H.M."/>
            <person name="McCann A."/>
            <person name="Guo C."/>
            <person name="Argimon S."/>
            <person name="Zhang W."/>
            <person name="Yang X."/>
            <person name="Jeffery I.B."/>
            <person name="Cooney J.C."/>
            <person name="Kagawa T.F."/>
            <person name="Liu W."/>
            <person name="Song Y."/>
            <person name="Salvetti E."/>
            <person name="Wrobel A."/>
            <person name="Rasinkangas P."/>
            <person name="Parkhill J."/>
            <person name="Rea M.C."/>
            <person name="O'Sullivan O."/>
            <person name="Ritari J."/>
            <person name="Douillard F.P."/>
            <person name="Paul Ross R."/>
            <person name="Yang R."/>
            <person name="Briner A.E."/>
            <person name="Felis G.E."/>
            <person name="de Vos W.M."/>
            <person name="Barrangou R."/>
            <person name="Klaenhammer T.R."/>
            <person name="Caufield P.W."/>
            <person name="Cui Y."/>
            <person name="Zhang H."/>
            <person name="O'Toole P.W."/>
        </authorList>
    </citation>
    <scope>NUCLEOTIDE SEQUENCE [LARGE SCALE GENOMIC DNA]</scope>
    <source>
        <strain evidence="6 7">DSM 19519</strain>
    </source>
</reference>
<dbReference type="EMBL" id="AZDX01000034">
    <property type="protein sequence ID" value="KRL06027.1"/>
    <property type="molecule type" value="Genomic_DNA"/>
</dbReference>
<dbReference type="Proteomes" id="UP000051448">
    <property type="component" value="Unassembled WGS sequence"/>
</dbReference>
<evidence type="ECO:0000256" key="4">
    <source>
        <dbReference type="ARBA" id="ARBA00023315"/>
    </source>
</evidence>
<dbReference type="STRING" id="1423759.FC92_GL001227"/>
<keyword evidence="4 5" id="KW-0012">Acyltransferase</keyword>
<sequence>METERVKKLIDNENIFTTSNPEIESASKYAFEQCCIFNQLVLTKNNYDFSILKKLFRSIGADVYIEPNFMCTFGFNISLGNNFFANHDVTMLDFAPITIGSNVNIAPKVGFYTANYLEEPAARRAKQMIARPITLEDGVWIGGSAVILGGVTIGENSIIGAGSVVTHDIPKNVIAVGNPARVLRPIKFA</sequence>
<evidence type="ECO:0000256" key="1">
    <source>
        <dbReference type="ARBA" id="ARBA00007274"/>
    </source>
</evidence>
<evidence type="ECO:0000256" key="2">
    <source>
        <dbReference type="ARBA" id="ARBA00022679"/>
    </source>
</evidence>
<dbReference type="CDD" id="cd03357">
    <property type="entry name" value="LbH_MAT_GAT"/>
    <property type="match status" value="1"/>
</dbReference>
<evidence type="ECO:0000313" key="7">
    <source>
        <dbReference type="Proteomes" id="UP000051448"/>
    </source>
</evidence>
<dbReference type="InterPro" id="IPR001451">
    <property type="entry name" value="Hexapep"/>
</dbReference>
<protein>
    <recommendedName>
        <fullName evidence="5">Acetyltransferase</fullName>
        <ecNumber evidence="5">2.3.1.-</ecNumber>
    </recommendedName>
</protein>
<dbReference type="PROSITE" id="PS00101">
    <property type="entry name" value="HEXAPEP_TRANSFERASES"/>
    <property type="match status" value="1"/>
</dbReference>
<proteinExistence type="inferred from homology"/>
<dbReference type="InterPro" id="IPR039369">
    <property type="entry name" value="LacA-like"/>
</dbReference>
<dbReference type="SUPFAM" id="SSF51161">
    <property type="entry name" value="Trimeric LpxA-like enzymes"/>
    <property type="match status" value="1"/>
</dbReference>
<dbReference type="FunFam" id="2.160.10.10:FF:000025">
    <property type="entry name" value="Hexapeptide-repeat containing-acetyltransferase"/>
    <property type="match status" value="1"/>
</dbReference>
<name>A0A0R1MNH0_9LACO</name>
<keyword evidence="7" id="KW-1185">Reference proteome</keyword>
<evidence type="ECO:0000313" key="6">
    <source>
        <dbReference type="EMBL" id="KRL06027.1"/>
    </source>
</evidence>
<organism evidence="6 7">
    <name type="scientific">Liquorilactobacillus hordei DSM 19519</name>
    <dbReference type="NCBI Taxonomy" id="1423759"/>
    <lineage>
        <taxon>Bacteria</taxon>
        <taxon>Bacillati</taxon>
        <taxon>Bacillota</taxon>
        <taxon>Bacilli</taxon>
        <taxon>Lactobacillales</taxon>
        <taxon>Lactobacillaceae</taxon>
        <taxon>Liquorilactobacillus</taxon>
    </lineage>
</organism>
<keyword evidence="2 5" id="KW-0808">Transferase</keyword>
<evidence type="ECO:0000256" key="3">
    <source>
        <dbReference type="ARBA" id="ARBA00022737"/>
    </source>
</evidence>
<comment type="caution">
    <text evidence="6">The sequence shown here is derived from an EMBL/GenBank/DDBJ whole genome shotgun (WGS) entry which is preliminary data.</text>
</comment>
<dbReference type="PANTHER" id="PTHR43017">
    <property type="entry name" value="GALACTOSIDE O-ACETYLTRANSFERASE"/>
    <property type="match status" value="1"/>
</dbReference>
<dbReference type="InterPro" id="IPR011004">
    <property type="entry name" value="Trimer_LpxA-like_sf"/>
</dbReference>
<accession>A0A0R1MNH0</accession>
<gene>
    <name evidence="6" type="ORF">FC92_GL001227</name>
</gene>
<dbReference type="InterPro" id="IPR018357">
    <property type="entry name" value="Hexapep_transf_CS"/>
</dbReference>
<dbReference type="PANTHER" id="PTHR43017:SF1">
    <property type="entry name" value="ACETYLTRANSFERASE YJL218W-RELATED"/>
    <property type="match status" value="1"/>
</dbReference>
<dbReference type="EC" id="2.3.1.-" evidence="5"/>
<dbReference type="AlphaFoldDB" id="A0A0R1MNH0"/>
<comment type="similarity">
    <text evidence="1 5">Belongs to the transferase hexapeptide repeat family.</text>
</comment>
<dbReference type="Pfam" id="PF00132">
    <property type="entry name" value="Hexapep"/>
    <property type="match status" value="1"/>
</dbReference>
<evidence type="ECO:0000256" key="5">
    <source>
        <dbReference type="RuleBase" id="RU367021"/>
    </source>
</evidence>